<feature type="domain" description="Phospholipid/glycerol acyltransferase" evidence="5">
    <location>
        <begin position="83"/>
        <end position="197"/>
    </location>
</feature>
<comment type="caution">
    <text evidence="6">The sequence shown here is derived from an EMBL/GenBank/DDBJ whole genome shotgun (WGS) entry which is preliminary data.</text>
</comment>
<evidence type="ECO:0000313" key="7">
    <source>
        <dbReference type="Proteomes" id="UP000244906"/>
    </source>
</evidence>
<dbReference type="PANTHER" id="PTHR10434">
    <property type="entry name" value="1-ACYL-SN-GLYCEROL-3-PHOSPHATE ACYLTRANSFERASE"/>
    <property type="match status" value="1"/>
</dbReference>
<organism evidence="6 7">
    <name type="scientific">Pelagibaculum spongiae</name>
    <dbReference type="NCBI Taxonomy" id="2080658"/>
    <lineage>
        <taxon>Bacteria</taxon>
        <taxon>Pseudomonadati</taxon>
        <taxon>Pseudomonadota</taxon>
        <taxon>Gammaproteobacteria</taxon>
        <taxon>Oceanospirillales</taxon>
        <taxon>Pelagibaculum</taxon>
    </lineage>
</organism>
<keyword evidence="7" id="KW-1185">Reference proteome</keyword>
<keyword evidence="4" id="KW-0472">Membrane</keyword>
<name>A0A2V1GS50_9GAMM</name>
<reference evidence="6 7" key="1">
    <citation type="submission" date="2018-04" db="EMBL/GenBank/DDBJ databases">
        <title>Thalassorhabdus spongiae gen. nov., sp. nov., isolated from a marine sponge in South-West Iceland.</title>
        <authorList>
            <person name="Knobloch S."/>
            <person name="Daussin A."/>
            <person name="Johannsson R."/>
            <person name="Marteinsson V.T."/>
        </authorList>
    </citation>
    <scope>NUCLEOTIDE SEQUENCE [LARGE SCALE GENOMIC DNA]</scope>
    <source>
        <strain evidence="6 7">Hp12</strain>
    </source>
</reference>
<dbReference type="PANTHER" id="PTHR10434:SF40">
    <property type="entry name" value="1-ACYL-SN-GLYCEROL-3-PHOSPHATE ACYLTRANSFERASE"/>
    <property type="match status" value="1"/>
</dbReference>
<dbReference type="InterPro" id="IPR002123">
    <property type="entry name" value="Plipid/glycerol_acylTrfase"/>
</dbReference>
<dbReference type="Pfam" id="PF01553">
    <property type="entry name" value="Acyltransferase"/>
    <property type="match status" value="1"/>
</dbReference>
<dbReference type="GO" id="GO:0006654">
    <property type="term" value="P:phosphatidic acid biosynthetic process"/>
    <property type="evidence" value="ECO:0007669"/>
    <property type="project" value="TreeGrafter"/>
</dbReference>
<keyword evidence="2 6" id="KW-0808">Transferase</keyword>
<evidence type="ECO:0000256" key="2">
    <source>
        <dbReference type="ARBA" id="ARBA00022679"/>
    </source>
</evidence>
<keyword evidence="3 6" id="KW-0012">Acyltransferase</keyword>
<comment type="pathway">
    <text evidence="1">Lipid metabolism.</text>
</comment>
<keyword evidence="4" id="KW-1133">Transmembrane helix</keyword>
<dbReference type="EMBL" id="QDDL01000005">
    <property type="protein sequence ID" value="PVZ68219.1"/>
    <property type="molecule type" value="Genomic_DNA"/>
</dbReference>
<evidence type="ECO:0000256" key="1">
    <source>
        <dbReference type="ARBA" id="ARBA00005189"/>
    </source>
</evidence>
<dbReference type="CDD" id="cd07989">
    <property type="entry name" value="LPLAT_AGPAT-like"/>
    <property type="match status" value="1"/>
</dbReference>
<dbReference type="OrthoDB" id="9812274at2"/>
<dbReference type="AlphaFoldDB" id="A0A2V1GS50"/>
<protein>
    <submittedName>
        <fullName evidence="6">1-acyl-sn-glycerol-3-phosphate acyltransferase</fullName>
    </submittedName>
</protein>
<evidence type="ECO:0000256" key="4">
    <source>
        <dbReference type="SAM" id="Phobius"/>
    </source>
</evidence>
<gene>
    <name evidence="6" type="ORF">DC094_13045</name>
</gene>
<evidence type="ECO:0000259" key="5">
    <source>
        <dbReference type="SMART" id="SM00563"/>
    </source>
</evidence>
<dbReference type="GO" id="GO:0003841">
    <property type="term" value="F:1-acylglycerol-3-phosphate O-acyltransferase activity"/>
    <property type="evidence" value="ECO:0007669"/>
    <property type="project" value="TreeGrafter"/>
</dbReference>
<dbReference type="SUPFAM" id="SSF69593">
    <property type="entry name" value="Glycerol-3-phosphate (1)-acyltransferase"/>
    <property type="match status" value="1"/>
</dbReference>
<dbReference type="SMART" id="SM00563">
    <property type="entry name" value="PlsC"/>
    <property type="match status" value="1"/>
</dbReference>
<dbReference type="RefSeq" id="WP_116687547.1">
    <property type="nucleotide sequence ID" value="NZ_CAWNYD010000005.1"/>
</dbReference>
<evidence type="ECO:0000313" key="6">
    <source>
        <dbReference type="EMBL" id="PVZ68219.1"/>
    </source>
</evidence>
<proteinExistence type="predicted"/>
<accession>A0A2V1GS50</accession>
<keyword evidence="4" id="KW-0812">Transmembrane</keyword>
<evidence type="ECO:0000256" key="3">
    <source>
        <dbReference type="ARBA" id="ARBA00023315"/>
    </source>
</evidence>
<feature type="transmembrane region" description="Helical" evidence="4">
    <location>
        <begin position="12"/>
        <end position="41"/>
    </location>
</feature>
<dbReference type="Proteomes" id="UP000244906">
    <property type="component" value="Unassembled WGS sequence"/>
</dbReference>
<sequence length="255" mass="29243">MSRYQKPLTPLVIVRTLVFHCWLVLSAVFWLLPGVLIGALLPYRPRYRLVSSWCWLVVWGGHFICGMRYQVEGKENIDPEKSAVIISKHQSAWETIAFPTIFSYQTWVLKRELMKIPVFGWALKIIKPIAIDRSRKTSSRDYVMQQGKARLDEGINVVIFPEGTRVPVGYKRRYASGASSLAIDTGYSILPVALNAGECWPNSFWKYPGTIKVKIGKPVTTENRDIRQLNEQIELWIEQESLKMSGLEYPAPQIK</sequence>